<evidence type="ECO:0000313" key="3">
    <source>
        <dbReference type="Proteomes" id="UP001212841"/>
    </source>
</evidence>
<sequence length="250" mass="28361">MELIVRFLFGMWNEPEARERFSTTYPPLSRHQSLEFRTLAVKWLEQLKREGHLQPPDIIIRKSYFDECRGERFERCLLSLSEAVLRRVVESLEIDGGGESIGETGGAVGGGRKGGVDLEVEIGKVRLREFFPLQDKSGLKSNDDLDILSFGTGIRDLRGVRLDVAIRFSRVVNSDFDIFSSVNAAHSFTPDLTKRNTVLFDIQFQALQTQILHQSSLFLSETQSRQSESQKWSKVAASLADEFTDISEKE</sequence>
<dbReference type="PANTHER" id="PTHR16151">
    <property type="entry name" value="HAUS AUGMIN-LIKE COMPLEX SUBUNIT 6"/>
    <property type="match status" value="1"/>
</dbReference>
<organism evidence="2 3">
    <name type="scientific">Rhizophlyctis rosea</name>
    <dbReference type="NCBI Taxonomy" id="64517"/>
    <lineage>
        <taxon>Eukaryota</taxon>
        <taxon>Fungi</taxon>
        <taxon>Fungi incertae sedis</taxon>
        <taxon>Chytridiomycota</taxon>
        <taxon>Chytridiomycota incertae sedis</taxon>
        <taxon>Chytridiomycetes</taxon>
        <taxon>Rhizophlyctidales</taxon>
        <taxon>Rhizophlyctidaceae</taxon>
        <taxon>Rhizophlyctis</taxon>
    </lineage>
</organism>
<dbReference type="InterPro" id="IPR028163">
    <property type="entry name" value="HAUS_6_N"/>
</dbReference>
<dbReference type="Pfam" id="PF14661">
    <property type="entry name" value="HAUS6_N"/>
    <property type="match status" value="1"/>
</dbReference>
<protein>
    <recommendedName>
        <fullName evidence="1">HAUS augmin-like complex subunit 6 N-terminal domain-containing protein</fullName>
    </recommendedName>
</protein>
<evidence type="ECO:0000259" key="1">
    <source>
        <dbReference type="Pfam" id="PF14661"/>
    </source>
</evidence>
<feature type="non-terminal residue" evidence="2">
    <location>
        <position position="1"/>
    </location>
</feature>
<proteinExistence type="predicted"/>
<reference evidence="2" key="1">
    <citation type="submission" date="2020-05" db="EMBL/GenBank/DDBJ databases">
        <title>Phylogenomic resolution of chytrid fungi.</title>
        <authorList>
            <person name="Stajich J.E."/>
            <person name="Amses K."/>
            <person name="Simmons R."/>
            <person name="Seto K."/>
            <person name="Myers J."/>
            <person name="Bonds A."/>
            <person name="Quandt C.A."/>
            <person name="Barry K."/>
            <person name="Liu P."/>
            <person name="Grigoriev I."/>
            <person name="Longcore J.E."/>
            <person name="James T.Y."/>
        </authorList>
    </citation>
    <scope>NUCLEOTIDE SEQUENCE</scope>
    <source>
        <strain evidence="2">JEL0318</strain>
    </source>
</reference>
<comment type="caution">
    <text evidence="2">The sequence shown here is derived from an EMBL/GenBank/DDBJ whole genome shotgun (WGS) entry which is preliminary data.</text>
</comment>
<evidence type="ECO:0000313" key="2">
    <source>
        <dbReference type="EMBL" id="KAJ3047363.1"/>
    </source>
</evidence>
<dbReference type="InterPro" id="IPR026797">
    <property type="entry name" value="HAUS_6"/>
</dbReference>
<dbReference type="PANTHER" id="PTHR16151:SF2">
    <property type="entry name" value="HAUS AUGMIN-LIKE COMPLEX SUBUNIT 6"/>
    <property type="match status" value="1"/>
</dbReference>
<dbReference type="GO" id="GO:0070652">
    <property type="term" value="C:HAUS complex"/>
    <property type="evidence" value="ECO:0007669"/>
    <property type="project" value="InterPro"/>
</dbReference>
<dbReference type="GO" id="GO:1990498">
    <property type="term" value="C:mitotic spindle microtubule"/>
    <property type="evidence" value="ECO:0007669"/>
    <property type="project" value="TreeGrafter"/>
</dbReference>
<dbReference type="Proteomes" id="UP001212841">
    <property type="component" value="Unassembled WGS sequence"/>
</dbReference>
<dbReference type="GO" id="GO:0051225">
    <property type="term" value="P:spindle assembly"/>
    <property type="evidence" value="ECO:0007669"/>
    <property type="project" value="InterPro"/>
</dbReference>
<dbReference type="AlphaFoldDB" id="A0AAD5S8J7"/>
<gene>
    <name evidence="2" type="ORF">HK097_011592</name>
</gene>
<dbReference type="GO" id="GO:0008017">
    <property type="term" value="F:microtubule binding"/>
    <property type="evidence" value="ECO:0007669"/>
    <property type="project" value="TreeGrafter"/>
</dbReference>
<keyword evidence="3" id="KW-1185">Reference proteome</keyword>
<accession>A0AAD5S8J7</accession>
<name>A0AAD5S8J7_9FUNG</name>
<feature type="domain" description="HAUS augmin-like complex subunit 6 N-terminal" evidence="1">
    <location>
        <begin position="2"/>
        <end position="93"/>
    </location>
</feature>
<dbReference type="EMBL" id="JADGJD010000975">
    <property type="protein sequence ID" value="KAJ3047363.1"/>
    <property type="molecule type" value="Genomic_DNA"/>
</dbReference>